<evidence type="ECO:0000313" key="2">
    <source>
        <dbReference type="EMBL" id="CAL8127874.1"/>
    </source>
</evidence>
<gene>
    <name evidence="2" type="ORF">ODALV1_LOCUS21996</name>
</gene>
<feature type="signal peptide" evidence="1">
    <location>
        <begin position="1"/>
        <end position="19"/>
    </location>
</feature>
<evidence type="ECO:0000256" key="1">
    <source>
        <dbReference type="SAM" id="SignalP"/>
    </source>
</evidence>
<keyword evidence="3" id="KW-1185">Reference proteome</keyword>
<sequence>MYVYLPLVTLLLIFSGVKGTLPEVILDEEVPQDHLLSKRSAATYYAPTPGLVSTSTPSYTSPSCVCNCPTCNSGAHFPSTYHQLQDCMAGCDVAVQGNCYCNNVFHPTGCTIKNCASSDGDVVVGYTCYCTENFAPSDCVSRSNYTNPLCTVDMTVVNANCQCDTESHDPDNCNIRVCNPNELTGNGYHCLCGHTCDRYPPGCAKEAVY</sequence>
<accession>A0ABP1RGS1</accession>
<evidence type="ECO:0000313" key="3">
    <source>
        <dbReference type="Proteomes" id="UP001642540"/>
    </source>
</evidence>
<comment type="caution">
    <text evidence="2">The sequence shown here is derived from an EMBL/GenBank/DDBJ whole genome shotgun (WGS) entry which is preliminary data.</text>
</comment>
<evidence type="ECO:0008006" key="4">
    <source>
        <dbReference type="Google" id="ProtNLM"/>
    </source>
</evidence>
<dbReference type="Proteomes" id="UP001642540">
    <property type="component" value="Unassembled WGS sequence"/>
</dbReference>
<proteinExistence type="predicted"/>
<name>A0ABP1RGS1_9HEXA</name>
<organism evidence="2 3">
    <name type="scientific">Orchesella dallaii</name>
    <dbReference type="NCBI Taxonomy" id="48710"/>
    <lineage>
        <taxon>Eukaryota</taxon>
        <taxon>Metazoa</taxon>
        <taxon>Ecdysozoa</taxon>
        <taxon>Arthropoda</taxon>
        <taxon>Hexapoda</taxon>
        <taxon>Collembola</taxon>
        <taxon>Entomobryomorpha</taxon>
        <taxon>Entomobryoidea</taxon>
        <taxon>Orchesellidae</taxon>
        <taxon>Orchesellinae</taxon>
        <taxon>Orchesella</taxon>
    </lineage>
</organism>
<reference evidence="2 3" key="1">
    <citation type="submission" date="2024-08" db="EMBL/GenBank/DDBJ databases">
        <authorList>
            <person name="Cucini C."/>
            <person name="Frati F."/>
        </authorList>
    </citation>
    <scope>NUCLEOTIDE SEQUENCE [LARGE SCALE GENOMIC DNA]</scope>
</reference>
<dbReference type="EMBL" id="CAXLJM020000072">
    <property type="protein sequence ID" value="CAL8127874.1"/>
    <property type="molecule type" value="Genomic_DNA"/>
</dbReference>
<keyword evidence="1" id="KW-0732">Signal</keyword>
<protein>
    <recommendedName>
        <fullName evidence="4">EGF-like domain-containing protein</fullName>
    </recommendedName>
</protein>
<feature type="chain" id="PRO_5045279124" description="EGF-like domain-containing protein" evidence="1">
    <location>
        <begin position="20"/>
        <end position="209"/>
    </location>
</feature>